<gene>
    <name evidence="1" type="ORF">PI499_13250</name>
</gene>
<comment type="caution">
    <text evidence="1">The sequence shown here is derived from an EMBL/GenBank/DDBJ whole genome shotgun (WGS) entry which is preliminary data.</text>
</comment>
<reference evidence="1 2" key="1">
    <citation type="submission" date="2023-01" db="EMBL/GenBank/DDBJ databases">
        <title>Effects of deletion of Siderophore biosynthase gene in Pseudomonas fragi on quorum sensing and spoliage ability.</title>
        <authorList>
            <person name="Cui F."/>
            <person name="Wang D."/>
            <person name="Liu J."/>
            <person name="Wang Q."/>
            <person name="Li T."/>
            <person name="Li J."/>
        </authorList>
    </citation>
    <scope>NUCLEOTIDE SEQUENCE [LARGE SCALE GENOMIC DNA]</scope>
    <source>
        <strain evidence="1 2">MS-10</strain>
    </source>
</reference>
<evidence type="ECO:0000313" key="1">
    <source>
        <dbReference type="EMBL" id="MDA7022836.1"/>
    </source>
</evidence>
<evidence type="ECO:0000313" key="2">
    <source>
        <dbReference type="Proteomes" id="UP001212337"/>
    </source>
</evidence>
<protein>
    <submittedName>
        <fullName evidence="1">YdgA family protein</fullName>
    </submittedName>
</protein>
<name>A0ABT4WUN7_PSEFR</name>
<sequence length="496" mass="53624">MNKPLGVLVGIVVVAGALNTAGAWYTGSKIEGVLQTSIEQTNQELAKQLQGTTTHGTIELVSIERNLYSSTAHYRLKIQDDKAGPDAKPVELLFVDNIEHGPLPWSRIKTFKWMPVMAVSNYSLEKTPFTEKWFAATKDQAPLKGQVTLGYDRSVDGHMELMALETQLDEHSTFSFSGMTMQAQTDADGQNLKAKGYMDHLKLNAITIENPPVTVELNGLTLASDLKKTDFGFYLGQNVMALSEGQLTYGVKQSVIKLKNFEYTDSASANGNLMSGRLAYNVGDITLDGKPVGSAQMVLTASSLDIPAMQALLQIYQNKFQPQADGTLPQTPQTPLTPAEQVQMQLQVEKILAAKPQLALEKFTIKTANGESQLNVVMGLAKPTSFEQPPVDVTKQMLTALDAKLLLSKPMIADLSAVQAQLVGQTDPQAIAKMASMNSEMAGVMAVQTGLAKVEGNNILASLNYADGQVDLNGQKMSLEDFITAMSTRFGGVASQ</sequence>
<dbReference type="Proteomes" id="UP001212337">
    <property type="component" value="Unassembled WGS sequence"/>
</dbReference>
<keyword evidence="2" id="KW-1185">Reference proteome</keyword>
<dbReference type="RefSeq" id="WP_095025168.1">
    <property type="nucleotide sequence ID" value="NZ_JAQJVI010000016.1"/>
</dbReference>
<proteinExistence type="predicted"/>
<organism evidence="1 2">
    <name type="scientific">Pseudomonas fragi</name>
    <dbReference type="NCBI Taxonomy" id="296"/>
    <lineage>
        <taxon>Bacteria</taxon>
        <taxon>Pseudomonadati</taxon>
        <taxon>Pseudomonadota</taxon>
        <taxon>Gammaproteobacteria</taxon>
        <taxon>Pseudomonadales</taxon>
        <taxon>Pseudomonadaceae</taxon>
        <taxon>Pseudomonas</taxon>
    </lineage>
</organism>
<dbReference type="EMBL" id="JAQJVI010000016">
    <property type="protein sequence ID" value="MDA7022836.1"/>
    <property type="molecule type" value="Genomic_DNA"/>
</dbReference>
<dbReference type="InterPro" id="IPR010352">
    <property type="entry name" value="DUF945"/>
</dbReference>
<accession>A0ABT4WUN7</accession>
<dbReference type="Pfam" id="PF06097">
    <property type="entry name" value="DUF945"/>
    <property type="match status" value="1"/>
</dbReference>